<name>A0ABP7ZE37_9ACTN</name>
<dbReference type="Proteomes" id="UP001500266">
    <property type="component" value="Unassembled WGS sequence"/>
</dbReference>
<gene>
    <name evidence="1" type="ORF">GCM10022416_55100</name>
</gene>
<evidence type="ECO:0008006" key="3">
    <source>
        <dbReference type="Google" id="ProtNLM"/>
    </source>
</evidence>
<protein>
    <recommendedName>
        <fullName evidence="3">DUF559 domain-containing protein</fullName>
    </recommendedName>
</protein>
<dbReference type="EMBL" id="BAABDO010000127">
    <property type="protein sequence ID" value="GAA4154989.1"/>
    <property type="molecule type" value="Genomic_DNA"/>
</dbReference>
<comment type="caution">
    <text evidence="1">The sequence shown here is derived from an EMBL/GenBank/DDBJ whole genome shotgun (WGS) entry which is preliminary data.</text>
</comment>
<sequence>MAMETFAPTGGHAGHLTWKRVPDGLAVPVAVDTDLASCRADSLAARASMISRLPAPHAIVARRTAAWLWGLDVLPPGVRQWRWDVELVLPGRDLPPDELPAEHIVEEAGVRVTSLARTALDCARWLPRLEAVAALDQFLRRGADPASLAAMARDLAGRPNARRLRDVLRLGDGGAASPGESWTRVMVVDTGFPRPRTQIPVPGPYGEPLFIDLGYEQLRVGLEYDGERHHSGARARAHDERRRRWLRKEQGWEVIPVTKDMFARPAPYLGALLTALLHRGWTPDDAALNRIATRLNSLNSRVRTRRTP</sequence>
<organism evidence="1 2">
    <name type="scientific">Actinomadura keratinilytica</name>
    <dbReference type="NCBI Taxonomy" id="547461"/>
    <lineage>
        <taxon>Bacteria</taxon>
        <taxon>Bacillati</taxon>
        <taxon>Actinomycetota</taxon>
        <taxon>Actinomycetes</taxon>
        <taxon>Streptosporangiales</taxon>
        <taxon>Thermomonosporaceae</taxon>
        <taxon>Actinomadura</taxon>
    </lineage>
</organism>
<evidence type="ECO:0000313" key="1">
    <source>
        <dbReference type="EMBL" id="GAA4154989.1"/>
    </source>
</evidence>
<dbReference type="SUPFAM" id="SSF52980">
    <property type="entry name" value="Restriction endonuclease-like"/>
    <property type="match status" value="1"/>
</dbReference>
<dbReference type="InterPro" id="IPR011335">
    <property type="entry name" value="Restrct_endonuc-II-like"/>
</dbReference>
<reference evidence="2" key="1">
    <citation type="journal article" date="2019" name="Int. J. Syst. Evol. Microbiol.">
        <title>The Global Catalogue of Microorganisms (GCM) 10K type strain sequencing project: providing services to taxonomists for standard genome sequencing and annotation.</title>
        <authorList>
            <consortium name="The Broad Institute Genomics Platform"/>
            <consortium name="The Broad Institute Genome Sequencing Center for Infectious Disease"/>
            <person name="Wu L."/>
            <person name="Ma J."/>
        </authorList>
    </citation>
    <scope>NUCLEOTIDE SEQUENCE [LARGE SCALE GENOMIC DNA]</scope>
    <source>
        <strain evidence="2">JCM 17316</strain>
    </source>
</reference>
<accession>A0ABP7ZE37</accession>
<proteinExistence type="predicted"/>
<keyword evidence="2" id="KW-1185">Reference proteome</keyword>
<dbReference type="Gene3D" id="3.40.960.10">
    <property type="entry name" value="VSR Endonuclease"/>
    <property type="match status" value="1"/>
</dbReference>
<evidence type="ECO:0000313" key="2">
    <source>
        <dbReference type="Proteomes" id="UP001500266"/>
    </source>
</evidence>